<keyword evidence="8" id="KW-1185">Reference proteome</keyword>
<evidence type="ECO:0000256" key="6">
    <source>
        <dbReference type="PIRSR" id="PIRSR001227-2"/>
    </source>
</evidence>
<dbReference type="GO" id="GO:0046872">
    <property type="term" value="F:metal ion binding"/>
    <property type="evidence" value="ECO:0007669"/>
    <property type="project" value="UniProtKB-KW"/>
</dbReference>
<comment type="similarity">
    <text evidence="1">Belongs to the peptidase S45 family.</text>
</comment>
<sequence length="729" mass="81026">MLVCRLSLPMFVVLGLAATAPLHAADDAARWKREAQAVTIQRDDWGIAHVHGKTDADAVFGMAYAQAEDDFNRVETNYLTALGRTAEAEGESAIWQDLRQKLFVDPVQLKAMYARSPRWLVALMDAWADGLNDYLATHPDVHPRVITHFEPWMALSFSEGSIGGDIERVSTKGLQAFYGKDPQGALAQFTPPSSWEEPTGSNGIAIAPKLTTNGHALLLINPHTSFFFRSELQMSSDEGLDAYGAVTWGQFFIYQGFNKHVGWMHTSTGADVVDEFSETIVEQGGKPFYRYGQELRAVTTREIVVPYRAADGTRTARTFTVYATHHGPVVRAEGDKWIAVALMNKPLEALQQSWLRTKANDYATYMKVAELKANSSNNTIYADDKGNIAYLHPQFIPKRDNRFDYTKPVDGSDPATDWQGLLPLDKAPRLLNPPTGWIFNTNDWPYSAAGPDSPKQADFPRYMDAVGENPRGLHATRVLTGRRDFTLASLIDAAFDPYLPAFARQLPILIADYDALPHGDALRHKLAGPIGLLRTWDYCWGMTSMPTSLAVFWGDILWDKASKLDTEEGLSVYDVMAEKAGPQVRLNALVESADRLEHDFGSWGVPWGEVNRFQRVDGAIVQPFDDAKASIPVPFTSSRWGSLASFGAHRWPGTKRYYGTSGNSFVAVVEFGDKVHARAITAGGESGHPTSAHFNDEAERYTTGNLRTVYFWPEELQGHVERTYHPGQQ</sequence>
<dbReference type="InterPro" id="IPR043147">
    <property type="entry name" value="Penicillin_amidase_A-knob"/>
</dbReference>
<dbReference type="PANTHER" id="PTHR34218">
    <property type="entry name" value="PEPTIDASE S45 PENICILLIN AMIDASE"/>
    <property type="match status" value="1"/>
</dbReference>
<dbReference type="Gene3D" id="1.10.1400.10">
    <property type="match status" value="1"/>
</dbReference>
<comment type="cofactor">
    <cofactor evidence="6">
        <name>Ca(2+)</name>
        <dbReference type="ChEBI" id="CHEBI:29108"/>
    </cofactor>
    <text evidence="6">Binds 1 Ca(2+) ion per dimer.</text>
</comment>
<feature type="active site" description="Nucleophile" evidence="5">
    <location>
        <position position="201"/>
    </location>
</feature>
<keyword evidence="4" id="KW-0865">Zymogen</keyword>
<dbReference type="InterPro" id="IPR029055">
    <property type="entry name" value="Ntn_hydrolases_N"/>
</dbReference>
<dbReference type="Gene3D" id="3.60.20.10">
    <property type="entry name" value="Glutamine Phosphoribosylpyrophosphate, subunit 1, domain 1"/>
    <property type="match status" value="1"/>
</dbReference>
<evidence type="ECO:0000256" key="3">
    <source>
        <dbReference type="ARBA" id="ARBA00022801"/>
    </source>
</evidence>
<name>A0A0G9HB31_9GAMM</name>
<dbReference type="InterPro" id="IPR023343">
    <property type="entry name" value="Penicillin_amidase_dom1"/>
</dbReference>
<dbReference type="AlphaFoldDB" id="A0A0G9HB31"/>
<dbReference type="GO" id="GO:0016811">
    <property type="term" value="F:hydrolase activity, acting on carbon-nitrogen (but not peptide) bonds, in linear amides"/>
    <property type="evidence" value="ECO:0007669"/>
    <property type="project" value="InterPro"/>
</dbReference>
<organism evidence="7 8">
    <name type="scientific">Luteibacter rhizovicinus DSM 16549</name>
    <dbReference type="NCBI Taxonomy" id="1440763"/>
    <lineage>
        <taxon>Bacteria</taxon>
        <taxon>Pseudomonadati</taxon>
        <taxon>Pseudomonadota</taxon>
        <taxon>Gammaproteobacteria</taxon>
        <taxon>Lysobacterales</taxon>
        <taxon>Rhodanobacteraceae</taxon>
        <taxon>Luteibacter</taxon>
    </lineage>
</organism>
<dbReference type="PIRSF" id="PIRSF001227">
    <property type="entry name" value="Pen_acylase"/>
    <property type="match status" value="1"/>
</dbReference>
<keyword evidence="6" id="KW-0479">Metal-binding</keyword>
<evidence type="ECO:0000313" key="7">
    <source>
        <dbReference type="EMBL" id="APG04165.1"/>
    </source>
</evidence>
<evidence type="ECO:0000313" key="8">
    <source>
        <dbReference type="Proteomes" id="UP000182987"/>
    </source>
</evidence>
<gene>
    <name evidence="7" type="ORF">BJI69_09820</name>
</gene>
<dbReference type="Gene3D" id="1.10.439.10">
    <property type="entry name" value="Penicillin Amidohydrolase, domain 1"/>
    <property type="match status" value="1"/>
</dbReference>
<reference evidence="8" key="1">
    <citation type="submission" date="2016-09" db="EMBL/GenBank/DDBJ databases">
        <authorList>
            <person name="Lysoe E."/>
        </authorList>
    </citation>
    <scope>NUCLEOTIDE SEQUENCE [LARGE SCALE GENOMIC DNA]</scope>
    <source>
        <strain evidence="8">LJ96T</strain>
    </source>
</reference>
<dbReference type="Pfam" id="PF01804">
    <property type="entry name" value="Penicil_amidase"/>
    <property type="match status" value="1"/>
</dbReference>
<evidence type="ECO:0000256" key="5">
    <source>
        <dbReference type="PIRSR" id="PIRSR001227-1"/>
    </source>
</evidence>
<dbReference type="KEGG" id="lrz:BJI69_09820"/>
<proteinExistence type="inferred from homology"/>
<dbReference type="EMBL" id="CP017480">
    <property type="protein sequence ID" value="APG04165.1"/>
    <property type="molecule type" value="Genomic_DNA"/>
</dbReference>
<evidence type="ECO:0000256" key="1">
    <source>
        <dbReference type="ARBA" id="ARBA00006586"/>
    </source>
</evidence>
<accession>A0A0G9HB31</accession>
<dbReference type="RefSeq" id="WP_046967991.1">
    <property type="nucleotide sequence ID" value="NZ_CP017480.1"/>
</dbReference>
<evidence type="ECO:0000256" key="4">
    <source>
        <dbReference type="ARBA" id="ARBA00023145"/>
    </source>
</evidence>
<dbReference type="SUPFAM" id="SSF56235">
    <property type="entry name" value="N-terminal nucleophile aminohydrolases (Ntn hydrolases)"/>
    <property type="match status" value="1"/>
</dbReference>
<dbReference type="Gene3D" id="2.30.120.10">
    <property type="match status" value="1"/>
</dbReference>
<dbReference type="PANTHER" id="PTHR34218:SF3">
    <property type="entry name" value="ACYL-HOMOSERINE LACTONE ACYLASE PVDQ"/>
    <property type="match status" value="1"/>
</dbReference>
<feature type="binding site" evidence="6">
    <location>
        <position position="271"/>
    </location>
    <ligand>
        <name>Ca(2+)</name>
        <dbReference type="ChEBI" id="CHEBI:29108"/>
    </ligand>
</feature>
<feature type="binding site" evidence="6">
    <location>
        <position position="273"/>
    </location>
    <ligand>
        <name>Ca(2+)</name>
        <dbReference type="ChEBI" id="CHEBI:29108"/>
    </ligand>
</feature>
<dbReference type="GO" id="GO:0017000">
    <property type="term" value="P:antibiotic biosynthetic process"/>
    <property type="evidence" value="ECO:0007669"/>
    <property type="project" value="InterPro"/>
</dbReference>
<feature type="binding site" evidence="6">
    <location>
        <position position="274"/>
    </location>
    <ligand>
        <name>Ca(2+)</name>
        <dbReference type="ChEBI" id="CHEBI:29108"/>
    </ligand>
</feature>
<protein>
    <submittedName>
        <fullName evidence="7">Acylase</fullName>
    </submittedName>
</protein>
<dbReference type="InterPro" id="IPR002692">
    <property type="entry name" value="S45"/>
</dbReference>
<keyword evidence="3" id="KW-0378">Hydrolase</keyword>
<dbReference type="OrthoDB" id="9760084at2"/>
<dbReference type="InterPro" id="IPR014395">
    <property type="entry name" value="Pen/GL7ACA/AHL_acylase"/>
</dbReference>
<dbReference type="Proteomes" id="UP000182987">
    <property type="component" value="Chromosome"/>
</dbReference>
<dbReference type="STRING" id="1440763.BJI69_09820"/>
<dbReference type="InterPro" id="IPR043146">
    <property type="entry name" value="Penicillin_amidase_N_B-knob"/>
</dbReference>
<evidence type="ECO:0000256" key="2">
    <source>
        <dbReference type="ARBA" id="ARBA00022729"/>
    </source>
</evidence>
<keyword evidence="6" id="KW-0106">Calcium</keyword>
<dbReference type="PATRIC" id="fig|1440763.5.peg.2288"/>
<keyword evidence="2" id="KW-0732">Signal</keyword>